<dbReference type="PANTHER" id="PTHR43156:SF15">
    <property type="entry name" value="PHOSPHOSERINE PHOSPHATASE RSBU"/>
    <property type="match status" value="1"/>
</dbReference>
<reference evidence="3 6" key="1">
    <citation type="submission" date="2014-05" db="EMBL/GenBank/DDBJ databases">
        <title>Novel Listeriaceae from food processing environments.</title>
        <authorList>
            <person name="den Bakker H.C."/>
        </authorList>
    </citation>
    <scope>NUCLEOTIDE SEQUENCE [LARGE SCALE GENOMIC DNA]</scope>
    <source>
        <strain evidence="3 6">FSL A5-0281</strain>
    </source>
</reference>
<reference evidence="7 8" key="2">
    <citation type="submission" date="2020-03" db="EMBL/GenBank/DDBJ databases">
        <title>Soil Listeria distribution.</title>
        <authorList>
            <person name="Liao J."/>
            <person name="Wiedmann M."/>
        </authorList>
    </citation>
    <scope>NUCLEOTIDE SEQUENCE [LARGE SCALE GENOMIC DNA]</scope>
    <source>
        <strain evidence="4 7">FSL L7-0978</strain>
        <strain evidence="5 8">FSL L7-0990</strain>
    </source>
</reference>
<evidence type="ECO:0000259" key="2">
    <source>
        <dbReference type="SMART" id="SM00331"/>
    </source>
</evidence>
<dbReference type="AlphaFoldDB" id="A0A099WJ73"/>
<dbReference type="PANTHER" id="PTHR43156">
    <property type="entry name" value="STAGE II SPORULATION PROTEIN E-RELATED"/>
    <property type="match status" value="1"/>
</dbReference>
<dbReference type="STRING" id="1552123.EP57_01055"/>
<dbReference type="RefSeq" id="WP_036083343.1">
    <property type="nucleotide sequence ID" value="NZ_CBCSHQ010000008.1"/>
</dbReference>
<evidence type="ECO:0000313" key="6">
    <source>
        <dbReference type="Proteomes" id="UP000029844"/>
    </source>
</evidence>
<comment type="caution">
    <text evidence="3">The sequence shown here is derived from an EMBL/GenBank/DDBJ whole genome shotgun (WGS) entry which is preliminary data.</text>
</comment>
<evidence type="ECO:0000313" key="7">
    <source>
        <dbReference type="Proteomes" id="UP000539064"/>
    </source>
</evidence>
<dbReference type="Gene3D" id="3.60.40.10">
    <property type="entry name" value="PPM-type phosphatase domain"/>
    <property type="match status" value="1"/>
</dbReference>
<dbReference type="InterPro" id="IPR001932">
    <property type="entry name" value="PPM-type_phosphatase-like_dom"/>
</dbReference>
<dbReference type="Proteomes" id="UP000548082">
    <property type="component" value="Unassembled WGS sequence"/>
</dbReference>
<evidence type="ECO:0000313" key="4">
    <source>
        <dbReference type="EMBL" id="MBC1794394.1"/>
    </source>
</evidence>
<dbReference type="Pfam" id="PF07228">
    <property type="entry name" value="SpoIIE"/>
    <property type="match status" value="1"/>
</dbReference>
<evidence type="ECO:0000313" key="5">
    <source>
        <dbReference type="EMBL" id="MBC1797137.1"/>
    </source>
</evidence>
<dbReference type="Proteomes" id="UP000029844">
    <property type="component" value="Unassembled WGS sequence"/>
</dbReference>
<dbReference type="Gene3D" id="1.10.1240.30">
    <property type="entry name" value="KaiA/RbsU domain"/>
    <property type="match status" value="1"/>
</dbReference>
<dbReference type="OrthoDB" id="311592at2"/>
<dbReference type="InterPro" id="IPR014787">
    <property type="entry name" value="PSer_Pase_RsbU_N"/>
</dbReference>
<dbReference type="GeneID" id="58716035"/>
<dbReference type="FunFam" id="3.60.40.10:FF:000045">
    <property type="entry name" value="Stage II sporulation protein E"/>
    <property type="match status" value="1"/>
</dbReference>
<organism evidence="3 6">
    <name type="scientific">Listeria booriae</name>
    <dbReference type="NCBI Taxonomy" id="1552123"/>
    <lineage>
        <taxon>Bacteria</taxon>
        <taxon>Bacillati</taxon>
        <taxon>Bacillota</taxon>
        <taxon>Bacilli</taxon>
        <taxon>Bacillales</taxon>
        <taxon>Listeriaceae</taxon>
        <taxon>Listeria</taxon>
    </lineage>
</organism>
<evidence type="ECO:0000256" key="1">
    <source>
        <dbReference type="ARBA" id="ARBA00022801"/>
    </source>
</evidence>
<dbReference type="GO" id="GO:0016791">
    <property type="term" value="F:phosphatase activity"/>
    <property type="evidence" value="ECO:0007669"/>
    <property type="project" value="TreeGrafter"/>
</dbReference>
<gene>
    <name evidence="3" type="ORF">EP57_01055</name>
    <name evidence="4" type="ORF">HCA52_13265</name>
    <name evidence="5" type="ORF">HCA55_10385</name>
</gene>
<name>A0A099WJ73_9LIST</name>
<dbReference type="EMBL" id="JNFA01000002">
    <property type="protein sequence ID" value="KGL44578.1"/>
    <property type="molecule type" value="Genomic_DNA"/>
</dbReference>
<evidence type="ECO:0000313" key="3">
    <source>
        <dbReference type="EMBL" id="KGL44578.1"/>
    </source>
</evidence>
<dbReference type="SUPFAM" id="SSF101215">
    <property type="entry name" value="KaiA/RbsU domain"/>
    <property type="match status" value="1"/>
</dbReference>
<dbReference type="Proteomes" id="UP000539064">
    <property type="component" value="Unassembled WGS sequence"/>
</dbReference>
<protein>
    <submittedName>
        <fullName evidence="4">PP2C family protein-serine/threonine phosphatase</fullName>
    </submittedName>
    <submittedName>
        <fullName evidence="3">Phosphoserine phosphatase</fullName>
    </submittedName>
</protein>
<dbReference type="EMBL" id="JAARVG010000013">
    <property type="protein sequence ID" value="MBC1794394.1"/>
    <property type="molecule type" value="Genomic_DNA"/>
</dbReference>
<dbReference type="InterPro" id="IPR017944">
    <property type="entry name" value="KaiA/RbsU_helical_domain_sf"/>
</dbReference>
<proteinExistence type="predicted"/>
<keyword evidence="1" id="KW-0378">Hydrolase</keyword>
<feature type="domain" description="PPM-type phosphatase" evidence="2">
    <location>
        <begin position="121"/>
        <end position="336"/>
    </location>
</feature>
<dbReference type="Pfam" id="PF08673">
    <property type="entry name" value="RsbU_N"/>
    <property type="match status" value="1"/>
</dbReference>
<dbReference type="InterPro" id="IPR036457">
    <property type="entry name" value="PPM-type-like_dom_sf"/>
</dbReference>
<sequence length="337" mass="38654">MESRESLEFREKYREIVLTYLKQQDEGVLYNCEKLTREAMEKQISPEEIVNLHRAILEEYDTELPEYISSSFDVLLEMMVGYGLAYMEHLSLRTEQQALRREIAQAEDMQKMMMKSDLPKVTGLEVGAVSVPMRQMSGDYYNFMQEGDDKISVTLADVIGKGIPAAFSMSMLKYASDNYSGSAKTPSEMLQNLNAVAETNIDDNMFITMFYGLYDTSNHLFEFASAGHEVGLYFDAKTRSFTDLYARGLPLGIDPNATYRGFEKAVAKDDMIFIMSDGVTETRTADGFIEREDLIAVFEERIDLPPQKLVKEVYDHLCKMQEYELRDDFTLICLKRV</sequence>
<evidence type="ECO:0000313" key="8">
    <source>
        <dbReference type="Proteomes" id="UP000548082"/>
    </source>
</evidence>
<dbReference type="InterPro" id="IPR052016">
    <property type="entry name" value="Bact_Sigma-Reg"/>
</dbReference>
<dbReference type="eggNOG" id="COG2208">
    <property type="taxonomic scope" value="Bacteria"/>
</dbReference>
<keyword evidence="6" id="KW-1185">Reference proteome</keyword>
<dbReference type="SMART" id="SM00331">
    <property type="entry name" value="PP2C_SIG"/>
    <property type="match status" value="1"/>
</dbReference>
<accession>A0A099WJ73</accession>
<dbReference type="EMBL" id="JAARVD010000005">
    <property type="protein sequence ID" value="MBC1797137.1"/>
    <property type="molecule type" value="Genomic_DNA"/>
</dbReference>